<feature type="compositionally biased region" description="Low complexity" evidence="4">
    <location>
        <begin position="26"/>
        <end position="44"/>
    </location>
</feature>
<evidence type="ECO:0000256" key="1">
    <source>
        <dbReference type="ARBA" id="ARBA00022801"/>
    </source>
</evidence>
<feature type="region of interest" description="Disordered" evidence="4">
    <location>
        <begin position="26"/>
        <end position="79"/>
    </location>
</feature>
<keyword evidence="1 6" id="KW-0378">Hydrolase</keyword>
<name>A0A1G6L8U0_9ACTN</name>
<dbReference type="Gene3D" id="3.40.50.1820">
    <property type="entry name" value="alpha/beta hydrolase"/>
    <property type="match status" value="1"/>
</dbReference>
<dbReference type="Pfam" id="PF07224">
    <property type="entry name" value="Chlorophyllase"/>
    <property type="match status" value="1"/>
</dbReference>
<keyword evidence="3" id="KW-0443">Lipid metabolism</keyword>
<dbReference type="RefSeq" id="WP_091364335.1">
    <property type="nucleotide sequence ID" value="NZ_FMZF01000002.1"/>
</dbReference>
<feature type="signal peptide" evidence="5">
    <location>
        <begin position="1"/>
        <end position="24"/>
    </location>
</feature>
<evidence type="ECO:0000313" key="6">
    <source>
        <dbReference type="EMBL" id="SDC39601.1"/>
    </source>
</evidence>
<keyword evidence="2" id="KW-0442">Lipid degradation</keyword>
<dbReference type="EMBL" id="FMZF01000002">
    <property type="protein sequence ID" value="SDC39601.1"/>
    <property type="molecule type" value="Genomic_DNA"/>
</dbReference>
<evidence type="ECO:0000256" key="3">
    <source>
        <dbReference type="ARBA" id="ARBA00023098"/>
    </source>
</evidence>
<evidence type="ECO:0000313" key="7">
    <source>
        <dbReference type="Proteomes" id="UP000199416"/>
    </source>
</evidence>
<feature type="chain" id="PRO_5039572897" evidence="5">
    <location>
        <begin position="25"/>
        <end position="319"/>
    </location>
</feature>
<sequence length="319" mass="32596">MSRPRLRRLLPPVLAGLLVGTTVGCGTSEPSASPPAGTSTTAAAVDTHPVDTRTLELTDTSRATDPTPGEPGDEVAGRDLPTTVWYPTDGEGPYPVVVFSHGITSGPAAYDDLLSGWASAGFVVAAPTFPLTNADVDPVYTDVLNQPADVSFVLTQVLALDTTAGDVLEGRLDPSAVAAAGHSGGAVTTIGLLNTCCADERITAAVVLAGTLTGFGASFAQPGVPTLFEHGTADDTIPVADGRAAFEAAPAPKAFLGLREATHSSPYGKPEDPSFATVLATTTDFLRSTLSGDADAARALQEVLDDPRRDGLTDDQLDG</sequence>
<dbReference type="InterPro" id="IPR029058">
    <property type="entry name" value="AB_hydrolase_fold"/>
</dbReference>
<dbReference type="STRING" id="1190417.SAMN05660690_1258"/>
<reference evidence="7" key="1">
    <citation type="submission" date="2016-10" db="EMBL/GenBank/DDBJ databases">
        <authorList>
            <person name="Varghese N."/>
            <person name="Submissions S."/>
        </authorList>
    </citation>
    <scope>NUCLEOTIDE SEQUENCE [LARGE SCALE GENOMIC DNA]</scope>
    <source>
        <strain evidence="7">DSM 45421</strain>
    </source>
</reference>
<dbReference type="AlphaFoldDB" id="A0A1G6L8U0"/>
<evidence type="ECO:0000256" key="2">
    <source>
        <dbReference type="ARBA" id="ARBA00022963"/>
    </source>
</evidence>
<proteinExistence type="predicted"/>
<accession>A0A1G6L8U0</accession>
<dbReference type="PANTHER" id="PTHR10272:SF0">
    <property type="entry name" value="PLATELET-ACTIVATING FACTOR ACETYLHYDROLASE"/>
    <property type="match status" value="1"/>
</dbReference>
<keyword evidence="5" id="KW-0732">Signal</keyword>
<dbReference type="GO" id="GO:0003847">
    <property type="term" value="F:1-alkyl-2-acetylglycerophosphocholine esterase activity"/>
    <property type="evidence" value="ECO:0007669"/>
    <property type="project" value="TreeGrafter"/>
</dbReference>
<evidence type="ECO:0000256" key="5">
    <source>
        <dbReference type="SAM" id="SignalP"/>
    </source>
</evidence>
<dbReference type="PROSITE" id="PS51257">
    <property type="entry name" value="PROKAR_LIPOPROTEIN"/>
    <property type="match status" value="1"/>
</dbReference>
<dbReference type="PANTHER" id="PTHR10272">
    <property type="entry name" value="PLATELET-ACTIVATING FACTOR ACETYLHYDROLASE"/>
    <property type="match status" value="1"/>
</dbReference>
<organism evidence="6 7">
    <name type="scientific">Geodermatophilus telluris</name>
    <dbReference type="NCBI Taxonomy" id="1190417"/>
    <lineage>
        <taxon>Bacteria</taxon>
        <taxon>Bacillati</taxon>
        <taxon>Actinomycetota</taxon>
        <taxon>Actinomycetes</taxon>
        <taxon>Geodermatophilales</taxon>
        <taxon>Geodermatophilaceae</taxon>
        <taxon>Geodermatophilus</taxon>
    </lineage>
</organism>
<evidence type="ECO:0000256" key="4">
    <source>
        <dbReference type="SAM" id="MobiDB-lite"/>
    </source>
</evidence>
<dbReference type="GO" id="GO:0016042">
    <property type="term" value="P:lipid catabolic process"/>
    <property type="evidence" value="ECO:0007669"/>
    <property type="project" value="UniProtKB-KW"/>
</dbReference>
<dbReference type="SUPFAM" id="SSF53474">
    <property type="entry name" value="alpha/beta-Hydrolases"/>
    <property type="match status" value="1"/>
</dbReference>
<dbReference type="InterPro" id="IPR017395">
    <property type="entry name" value="Chlorophyllase-like"/>
</dbReference>
<keyword evidence="7" id="KW-1185">Reference proteome</keyword>
<gene>
    <name evidence="6" type="ORF">SAMN05660690_1258</name>
</gene>
<dbReference type="OrthoDB" id="5243890at2"/>
<dbReference type="Proteomes" id="UP000199416">
    <property type="component" value="Unassembled WGS sequence"/>
</dbReference>
<protein>
    <submittedName>
        <fullName evidence="6">Alpha/beta hydrolase family protein</fullName>
    </submittedName>
</protein>